<name>A0A9W7D9B8_9STRA</name>
<protein>
    <submittedName>
        <fullName evidence="1">Unnamed protein product</fullName>
    </submittedName>
</protein>
<accession>A0A9W7D9B8</accession>
<dbReference type="EMBL" id="BSXW01012539">
    <property type="protein sequence ID" value="GMF66093.1"/>
    <property type="molecule type" value="Genomic_DNA"/>
</dbReference>
<evidence type="ECO:0000313" key="1">
    <source>
        <dbReference type="EMBL" id="GMF66093.1"/>
    </source>
</evidence>
<dbReference type="InterPro" id="IPR036525">
    <property type="entry name" value="Tubulin/FtsZ_GTPase_sf"/>
</dbReference>
<reference evidence="1" key="1">
    <citation type="submission" date="2023-04" db="EMBL/GenBank/DDBJ databases">
        <title>Phytophthora lilii NBRC 32176.</title>
        <authorList>
            <person name="Ichikawa N."/>
            <person name="Sato H."/>
            <person name="Tonouchi N."/>
        </authorList>
    </citation>
    <scope>NUCLEOTIDE SEQUENCE</scope>
    <source>
        <strain evidence="1">NBRC 32176</strain>
    </source>
</reference>
<dbReference type="PANTHER" id="PTHR13391">
    <property type="entry name" value="MITOCHONDRIAL DISTRIBUTION REGULATOR MISATO"/>
    <property type="match status" value="1"/>
</dbReference>
<proteinExistence type="predicted"/>
<dbReference type="SUPFAM" id="SSF52490">
    <property type="entry name" value="Tubulin nucleotide-binding domain-like"/>
    <property type="match status" value="1"/>
</dbReference>
<dbReference type="PANTHER" id="PTHR13391:SF0">
    <property type="entry name" value="PROTEIN MISATO HOMOLOG 1"/>
    <property type="match status" value="1"/>
</dbReference>
<organism evidence="1 2">
    <name type="scientific">Phytophthora lilii</name>
    <dbReference type="NCBI Taxonomy" id="2077276"/>
    <lineage>
        <taxon>Eukaryota</taxon>
        <taxon>Sar</taxon>
        <taxon>Stramenopiles</taxon>
        <taxon>Oomycota</taxon>
        <taxon>Peronosporomycetes</taxon>
        <taxon>Peronosporales</taxon>
        <taxon>Peronosporaceae</taxon>
        <taxon>Phytophthora</taxon>
    </lineage>
</organism>
<dbReference type="Proteomes" id="UP001165083">
    <property type="component" value="Unassembled WGS sequence"/>
</dbReference>
<keyword evidence="2" id="KW-1185">Reference proteome</keyword>
<dbReference type="GO" id="GO:0005737">
    <property type="term" value="C:cytoplasm"/>
    <property type="evidence" value="ECO:0007669"/>
    <property type="project" value="TreeGrafter"/>
</dbReference>
<gene>
    <name evidence="1" type="ORF">Plil01_001863700</name>
</gene>
<comment type="caution">
    <text evidence="1">The sequence shown here is derived from an EMBL/GenBank/DDBJ whole genome shotgun (WGS) entry which is preliminary data.</text>
</comment>
<dbReference type="GO" id="GO:0007005">
    <property type="term" value="P:mitochondrion organization"/>
    <property type="evidence" value="ECO:0007669"/>
    <property type="project" value="InterPro"/>
</dbReference>
<dbReference type="InterPro" id="IPR049942">
    <property type="entry name" value="DML1/Misato"/>
</dbReference>
<dbReference type="OrthoDB" id="271881at2759"/>
<dbReference type="Gene3D" id="3.40.50.1440">
    <property type="entry name" value="Tubulin/FtsZ, GTPase domain"/>
    <property type="match status" value="1"/>
</dbReference>
<evidence type="ECO:0000313" key="2">
    <source>
        <dbReference type="Proteomes" id="UP001165083"/>
    </source>
</evidence>
<dbReference type="AlphaFoldDB" id="A0A9W7D9B8"/>
<sequence>MPLHNFYEGRAVSNGGNIGNATLEDAEDRVRTVLEICDQLRLVQGLVDMDSAWGGMAHEMMTYVAEECPGAVVVTVGNDWSYPMATDDADAVFRVAPNVRDRTKIEGRKRVNLASSVALLSEVSNLLVPVAMSSNSLPTTRFSQLGLDRSSCGDVSTVVATALEIAMSAHRNKSAYTILEGFQPSMKAAELAASFPHSADPTTMLQKINEIVTTEVGRSSSSTEDPFQIYSLLPRIQQRSVREGNEEYPTKSYHRRLRLRGGFVSFPSLRSAIDNFRVSPRDVALQWSEAASLNLPETYRLQTVQMESVDAISQLAQTSQTGVYLSALAQQVVKSDKRTLYEFTRAGMSPDAPQELEAALADLADAYFTH</sequence>